<protein>
    <submittedName>
        <fullName evidence="1">Uncharacterized protein</fullName>
    </submittedName>
</protein>
<accession>A0A2C9CFG3</accession>
<dbReference type="RefSeq" id="WP_099325168.1">
    <property type="nucleotide sequence ID" value="NZ_LT934425.1"/>
</dbReference>
<dbReference type="OrthoDB" id="1395176at2"/>
<dbReference type="Proteomes" id="UP000221734">
    <property type="component" value="Chromosome Kuenenia_stuttgartiensis_MBR1"/>
</dbReference>
<dbReference type="KEGG" id="kst:KSMBR1_1954"/>
<dbReference type="EMBL" id="LT934425">
    <property type="protein sequence ID" value="SOH04452.1"/>
    <property type="molecule type" value="Genomic_DNA"/>
</dbReference>
<evidence type="ECO:0000313" key="1">
    <source>
        <dbReference type="EMBL" id="SOH04452.1"/>
    </source>
</evidence>
<proteinExistence type="predicted"/>
<reference evidence="2" key="1">
    <citation type="submission" date="2017-10" db="EMBL/GenBank/DDBJ databases">
        <authorList>
            <person name="Frank J."/>
        </authorList>
    </citation>
    <scope>NUCLEOTIDE SEQUENCE [LARGE SCALE GENOMIC DNA]</scope>
</reference>
<dbReference type="AlphaFoldDB" id="A0A2C9CFG3"/>
<name>A0A2C9CFG3_KUEST</name>
<evidence type="ECO:0000313" key="2">
    <source>
        <dbReference type="Proteomes" id="UP000221734"/>
    </source>
</evidence>
<sequence>MTKQKFYIRYKKLRKVKNTKIAKIGRGQDFEMLINDVFEEEDILLKRSYHTSDNKSEQIDGAIEILNRVILFEVKWVAENLAASELYSFLGKIDNKLYGTLGLFISEKELSDNFLSAIARGRRRNVFIIHGSDINLIFKKDVSLKDYLTHCIKLYSYDNLTYYSVARWLKENENLSNAEKTAREIEKIDKQVVKDTLKKILDVNLMPKHDIYLVIADLGEAEKIKVVNYLLREYPTYYNAYAKSVFAKRGKFENIENSLEILLDSGEITKKIYLKYYRLYIGNPVSSYLRDFMWEKFKDYYKKLKSVNKLEFEKALLKNFESIYGSWLDENKLTNVIEYIWSSMSENTKAEFINYYIEIYFSNRKDHYEQKQFASKIVTNSQNRKYVKNWIEKKINEEIKSSKLTQDDVESEVKYFNRYYSKAQTILSFNDSDWRAYLTKKYKENIK</sequence>
<gene>
    <name evidence="1" type="ORF">KSMBR1_1954</name>
</gene>
<keyword evidence="2" id="KW-1185">Reference proteome</keyword>
<organism evidence="1 2">
    <name type="scientific">Kuenenia stuttgartiensis</name>
    <dbReference type="NCBI Taxonomy" id="174633"/>
    <lineage>
        <taxon>Bacteria</taxon>
        <taxon>Pseudomonadati</taxon>
        <taxon>Planctomycetota</taxon>
        <taxon>Candidatus Brocadiia</taxon>
        <taxon>Candidatus Brocadiales</taxon>
        <taxon>Candidatus Brocadiaceae</taxon>
        <taxon>Candidatus Kuenenia</taxon>
    </lineage>
</organism>